<proteinExistence type="predicted"/>
<accession>A0A8J5GYH7</accession>
<gene>
    <name evidence="1" type="ORF">ZIOFF_030756</name>
</gene>
<evidence type="ECO:0000313" key="1">
    <source>
        <dbReference type="EMBL" id="KAG6512631.1"/>
    </source>
</evidence>
<evidence type="ECO:0000313" key="2">
    <source>
        <dbReference type="Proteomes" id="UP000734854"/>
    </source>
</evidence>
<dbReference type="EMBL" id="JACMSC010000008">
    <property type="protein sequence ID" value="KAG6512631.1"/>
    <property type="molecule type" value="Genomic_DNA"/>
</dbReference>
<comment type="caution">
    <text evidence="1">The sequence shown here is derived from an EMBL/GenBank/DDBJ whole genome shotgun (WGS) entry which is preliminary data.</text>
</comment>
<organism evidence="1 2">
    <name type="scientific">Zingiber officinale</name>
    <name type="common">Ginger</name>
    <name type="synonym">Amomum zingiber</name>
    <dbReference type="NCBI Taxonomy" id="94328"/>
    <lineage>
        <taxon>Eukaryota</taxon>
        <taxon>Viridiplantae</taxon>
        <taxon>Streptophyta</taxon>
        <taxon>Embryophyta</taxon>
        <taxon>Tracheophyta</taxon>
        <taxon>Spermatophyta</taxon>
        <taxon>Magnoliopsida</taxon>
        <taxon>Liliopsida</taxon>
        <taxon>Zingiberales</taxon>
        <taxon>Zingiberaceae</taxon>
        <taxon>Zingiber</taxon>
    </lineage>
</organism>
<dbReference type="InterPro" id="IPR036890">
    <property type="entry name" value="HATPase_C_sf"/>
</dbReference>
<dbReference type="Gene3D" id="3.30.565.10">
    <property type="entry name" value="Histidine kinase-like ATPase, C-terminal domain"/>
    <property type="match status" value="1"/>
</dbReference>
<dbReference type="PANTHER" id="PTHR48206">
    <property type="entry name" value="CHLOROPLAST SENSOR KINASE, CHLOROPLASTIC"/>
    <property type="match status" value="1"/>
</dbReference>
<sequence>MLLSATSAAYIPRCYNMDLHLEAQCHLVHSDPLPPALVSLSPYRAKSGLSRQLSPIARVHSHPVVLQSSPDAEVLTPSSAAAVAAAIRRASPSSPVEFTRRVEKQGGLVLPSSDFQRICFDQLALFRMVVDPNVILSVYVRPAGNYVMDQLELRCVSNYPTTDMSEGADCVILVGNFSVPASLQAVEAALLKQQAEVISESRAIVLPMVKHPFVVGFLVAELPKMNLATSDNLDNVQKDVPFYSSDDGTLPNTPYSNKKPLEIQTFREDLTKACEQFTTEKRSRAIMISRSLATAYVMDQKGMLLQQSSWQNNVRMNHLIEQIRGPLSSIRALTKMLSVHIKRSEISYDIIEDLLVQGDHMKDALQQLQDSVYLTKVNIARCNEETLKKTLDLKSSHPELLRSLPSDNGSSVINTYSSQKELLPLSLSSGKKDLEMPMPPLWLVPLQQNSIRYFIALSSKAILNCRPCIVSDILEDLVGVALPLAIRQQRGLELNELSQFLEVAVEESSLRQALSNLIEGALLRTQIGGKVQIYAAEAPAGGALVIIDDDGPDMHYMTQMRSLAPFGAELVSEGMVEDNITWNFIAGLTIAREILENYGCIVRVNSPRIPDAAFSTGGTRIEIWFPALQSNSMDQVEQL</sequence>
<dbReference type="AlphaFoldDB" id="A0A8J5GYH7"/>
<dbReference type="PANTHER" id="PTHR48206:SF1">
    <property type="entry name" value="CHLOROPLAST SENSOR KINASE, CHLOROPLASTIC"/>
    <property type="match status" value="1"/>
</dbReference>
<dbReference type="SUPFAM" id="SSF55874">
    <property type="entry name" value="ATPase domain of HSP90 chaperone/DNA topoisomerase II/histidine kinase"/>
    <property type="match status" value="1"/>
</dbReference>
<name>A0A8J5GYH7_ZINOF</name>
<dbReference type="InterPro" id="IPR053334">
    <property type="entry name" value="Chloroplast_Sensor_Kinase"/>
</dbReference>
<evidence type="ECO:0008006" key="3">
    <source>
        <dbReference type="Google" id="ProtNLM"/>
    </source>
</evidence>
<reference evidence="1 2" key="1">
    <citation type="submission" date="2020-08" db="EMBL/GenBank/DDBJ databases">
        <title>Plant Genome Project.</title>
        <authorList>
            <person name="Zhang R.-G."/>
        </authorList>
    </citation>
    <scope>NUCLEOTIDE SEQUENCE [LARGE SCALE GENOMIC DNA]</scope>
    <source>
        <tissue evidence="1">Rhizome</tissue>
    </source>
</reference>
<protein>
    <recommendedName>
        <fullName evidence="3">Chloroplast sensor kinase, chloroplastic</fullName>
    </recommendedName>
</protein>
<dbReference type="Proteomes" id="UP000734854">
    <property type="component" value="Unassembled WGS sequence"/>
</dbReference>
<keyword evidence="2" id="KW-1185">Reference proteome</keyword>